<dbReference type="PROSITE" id="PS50850">
    <property type="entry name" value="MFS"/>
    <property type="match status" value="1"/>
</dbReference>
<dbReference type="GO" id="GO:0022857">
    <property type="term" value="F:transmembrane transporter activity"/>
    <property type="evidence" value="ECO:0007669"/>
    <property type="project" value="InterPro"/>
</dbReference>
<name>A0A6J7LEM3_9ZZZZ</name>
<feature type="transmembrane region" description="Helical" evidence="6">
    <location>
        <begin position="381"/>
        <end position="399"/>
    </location>
</feature>
<evidence type="ECO:0000256" key="5">
    <source>
        <dbReference type="ARBA" id="ARBA00023136"/>
    </source>
</evidence>
<dbReference type="InterPro" id="IPR011701">
    <property type="entry name" value="MFS"/>
</dbReference>
<comment type="subcellular location">
    <subcellularLocation>
        <location evidence="1">Cell membrane</location>
        <topology evidence="1">Multi-pass membrane protein</topology>
    </subcellularLocation>
</comment>
<evidence type="ECO:0000256" key="6">
    <source>
        <dbReference type="SAM" id="Phobius"/>
    </source>
</evidence>
<keyword evidence="4 6" id="KW-1133">Transmembrane helix</keyword>
<dbReference type="InterPro" id="IPR036259">
    <property type="entry name" value="MFS_trans_sf"/>
</dbReference>
<feature type="transmembrane region" description="Helical" evidence="6">
    <location>
        <begin position="41"/>
        <end position="61"/>
    </location>
</feature>
<accession>A0A6J7LEM3</accession>
<dbReference type="Pfam" id="PF07690">
    <property type="entry name" value="MFS_1"/>
    <property type="match status" value="1"/>
</dbReference>
<protein>
    <submittedName>
        <fullName evidence="8">Unannotated protein</fullName>
    </submittedName>
</protein>
<gene>
    <name evidence="8" type="ORF">UFOPK3772_02476</name>
</gene>
<reference evidence="8" key="1">
    <citation type="submission" date="2020-05" db="EMBL/GenBank/DDBJ databases">
        <authorList>
            <person name="Chiriac C."/>
            <person name="Salcher M."/>
            <person name="Ghai R."/>
            <person name="Kavagutti S V."/>
        </authorList>
    </citation>
    <scope>NUCLEOTIDE SEQUENCE</scope>
</reference>
<evidence type="ECO:0000259" key="7">
    <source>
        <dbReference type="PROSITE" id="PS50850"/>
    </source>
</evidence>
<feature type="transmembrane region" description="Helical" evidence="6">
    <location>
        <begin position="352"/>
        <end position="375"/>
    </location>
</feature>
<dbReference type="PANTHER" id="PTHR23513">
    <property type="entry name" value="INTEGRAL MEMBRANE EFFLUX PROTEIN-RELATED"/>
    <property type="match status" value="1"/>
</dbReference>
<dbReference type="PANTHER" id="PTHR23513:SF6">
    <property type="entry name" value="MAJOR FACILITATOR SUPERFAMILY ASSOCIATED DOMAIN-CONTAINING PROTEIN"/>
    <property type="match status" value="1"/>
</dbReference>
<feature type="transmembrane region" description="Helical" evidence="6">
    <location>
        <begin position="312"/>
        <end position="332"/>
    </location>
</feature>
<feature type="transmembrane region" description="Helical" evidence="6">
    <location>
        <begin position="137"/>
        <end position="159"/>
    </location>
</feature>
<keyword evidence="3 6" id="KW-0812">Transmembrane</keyword>
<feature type="transmembrane region" description="Helical" evidence="6">
    <location>
        <begin position="287"/>
        <end position="306"/>
    </location>
</feature>
<evidence type="ECO:0000256" key="2">
    <source>
        <dbReference type="ARBA" id="ARBA00022475"/>
    </source>
</evidence>
<dbReference type="Gene3D" id="1.20.1250.20">
    <property type="entry name" value="MFS general substrate transporter like domains"/>
    <property type="match status" value="1"/>
</dbReference>
<keyword evidence="5 6" id="KW-0472">Membrane</keyword>
<feature type="transmembrane region" description="Helical" evidence="6">
    <location>
        <begin position="104"/>
        <end position="125"/>
    </location>
</feature>
<evidence type="ECO:0000256" key="3">
    <source>
        <dbReference type="ARBA" id="ARBA00022692"/>
    </source>
</evidence>
<organism evidence="8">
    <name type="scientific">freshwater metagenome</name>
    <dbReference type="NCBI Taxonomy" id="449393"/>
    <lineage>
        <taxon>unclassified sequences</taxon>
        <taxon>metagenomes</taxon>
        <taxon>ecological metagenomes</taxon>
    </lineage>
</organism>
<dbReference type="SUPFAM" id="SSF103473">
    <property type="entry name" value="MFS general substrate transporter"/>
    <property type="match status" value="1"/>
</dbReference>
<feature type="transmembrane region" description="Helical" evidence="6">
    <location>
        <begin position="221"/>
        <end position="245"/>
    </location>
</feature>
<keyword evidence="2" id="KW-1003">Cell membrane</keyword>
<feature type="domain" description="Major facilitator superfamily (MFS) profile" evidence="7">
    <location>
        <begin position="8"/>
        <end position="404"/>
    </location>
</feature>
<sequence length="414" mass="43920">MFRTVKARLLLLSIGFAASAFAAAVMSLAYSYLTFQISGKASIAVIASAFLVLPLAILVKASGAVLQHRSPTLVLVTTNIVTIASYLAGTIAIMAGYISVPFLLLMALIAGVGQAFIYPAWMVLIAQTAPRDRIEEVNAGLSAWWAIGAVAGVLAGGLIQGQLGPAWLFIASSIAMIPMVLAVVVVHPAPSGEAEAPPDEPERAAAPTLRQTLRYVRRTPVLWTGLILLVVNELVGYSLLSIMPALANEVDPTPETYALLMAAFYLGLFFVDIWMHRVHRHRSLRSLIVIALVALCTLLVLSPLLGQVPDGLFKLIMFMIILSPIGLMIVVIETFYESAQQVGGPDDGHVPYVLAFFSAVGAVIGTAGGFALAAVIDLGSVFLALLIAGLVWGASILYVSRARHLDHVDSIAND</sequence>
<feature type="transmembrane region" description="Helical" evidence="6">
    <location>
        <begin position="73"/>
        <end position="98"/>
    </location>
</feature>
<dbReference type="EMBL" id="CAFBNE010000096">
    <property type="protein sequence ID" value="CAB4964214.1"/>
    <property type="molecule type" value="Genomic_DNA"/>
</dbReference>
<evidence type="ECO:0000313" key="8">
    <source>
        <dbReference type="EMBL" id="CAB4964214.1"/>
    </source>
</evidence>
<proteinExistence type="predicted"/>
<feature type="transmembrane region" description="Helical" evidence="6">
    <location>
        <begin position="257"/>
        <end position="275"/>
    </location>
</feature>
<feature type="transmembrane region" description="Helical" evidence="6">
    <location>
        <begin position="165"/>
        <end position="186"/>
    </location>
</feature>
<dbReference type="InterPro" id="IPR020846">
    <property type="entry name" value="MFS_dom"/>
</dbReference>
<dbReference type="AlphaFoldDB" id="A0A6J7LEM3"/>
<evidence type="ECO:0000256" key="4">
    <source>
        <dbReference type="ARBA" id="ARBA00022989"/>
    </source>
</evidence>
<dbReference type="GO" id="GO:0005886">
    <property type="term" value="C:plasma membrane"/>
    <property type="evidence" value="ECO:0007669"/>
    <property type="project" value="UniProtKB-SubCell"/>
</dbReference>
<evidence type="ECO:0000256" key="1">
    <source>
        <dbReference type="ARBA" id="ARBA00004651"/>
    </source>
</evidence>